<keyword evidence="3" id="KW-0449">Lipoprotein</keyword>
<sequence>MLKKFNKSIKLSCLALSVLLCACSSDNAYRGMYDKEFTIPRAHVFIQAEDKEATIQKELELSKLSTYLDKVADDKAQRASALYTLAAVYDSLGLEATARTMLVSALMLRPDFADAYNLLGFFLSLEGRYLEAVDAFDQALELGSKWAYINRGVSLIYAGKDDMAIRDLKQFYEFDKNDPYRIIWLYIAEKNALGKSKAHELMAKRYSSCTSDKGAFANSVIELYLGLIDENEYMQRVRNAVTVGKGNASEILCDAYYYLSRLKLDEGYAAEAYDYLKLTQATKRYDFLEYRLAAVDLKKVKDMLGFKTRTGLTQSSS</sequence>
<keyword evidence="1" id="KW-0802">TPR repeat</keyword>
<evidence type="ECO:0000313" key="4">
    <source>
        <dbReference type="Proteomes" id="UP000250086"/>
    </source>
</evidence>
<dbReference type="Proteomes" id="UP000250086">
    <property type="component" value="Unassembled WGS sequence"/>
</dbReference>
<dbReference type="RefSeq" id="WP_113743589.1">
    <property type="nucleotide sequence ID" value="NZ_UAPU01000007.1"/>
</dbReference>
<gene>
    <name evidence="3" type="primary">nlpI</name>
    <name evidence="3" type="ORF">NCTC13093_00785</name>
</gene>
<proteinExistence type="predicted"/>
<dbReference type="EMBL" id="UAPV01000001">
    <property type="protein sequence ID" value="SPT69413.1"/>
    <property type="molecule type" value="Genomic_DNA"/>
</dbReference>
<dbReference type="InterPro" id="IPR019734">
    <property type="entry name" value="TPR_rpt"/>
</dbReference>
<reference evidence="3 4" key="1">
    <citation type="submission" date="2018-06" db="EMBL/GenBank/DDBJ databases">
        <authorList>
            <consortium name="Pathogen Informatics"/>
            <person name="Doyle S."/>
        </authorList>
    </citation>
    <scope>NUCLEOTIDE SEQUENCE [LARGE SCALE GENOMIC DNA]</scope>
    <source>
        <strain evidence="3 4">NCTC13093</strain>
    </source>
</reference>
<feature type="chain" id="PRO_5016056024" evidence="2">
    <location>
        <begin position="29"/>
        <end position="317"/>
    </location>
</feature>
<evidence type="ECO:0000256" key="1">
    <source>
        <dbReference type="PROSITE-ProRule" id="PRU00339"/>
    </source>
</evidence>
<organism evidence="3 4">
    <name type="scientific">Anaerobiospirillum thomasii</name>
    <dbReference type="NCBI Taxonomy" id="179995"/>
    <lineage>
        <taxon>Bacteria</taxon>
        <taxon>Pseudomonadati</taxon>
        <taxon>Pseudomonadota</taxon>
        <taxon>Gammaproteobacteria</taxon>
        <taxon>Aeromonadales</taxon>
        <taxon>Succinivibrionaceae</taxon>
        <taxon>Anaerobiospirillum</taxon>
    </lineage>
</organism>
<dbReference type="OrthoDB" id="509324at2"/>
<accession>A0A2X0VWK4</accession>
<keyword evidence="4" id="KW-1185">Reference proteome</keyword>
<feature type="repeat" description="TPR" evidence="1">
    <location>
        <begin position="113"/>
        <end position="146"/>
    </location>
</feature>
<dbReference type="SMART" id="SM00028">
    <property type="entry name" value="TPR"/>
    <property type="match status" value="3"/>
</dbReference>
<dbReference type="InterPro" id="IPR011990">
    <property type="entry name" value="TPR-like_helical_dom_sf"/>
</dbReference>
<dbReference type="AlphaFoldDB" id="A0A2X0VWK4"/>
<dbReference type="Pfam" id="PF13181">
    <property type="entry name" value="TPR_8"/>
    <property type="match status" value="1"/>
</dbReference>
<evidence type="ECO:0000256" key="2">
    <source>
        <dbReference type="SAM" id="SignalP"/>
    </source>
</evidence>
<evidence type="ECO:0000313" key="3">
    <source>
        <dbReference type="EMBL" id="SPT69413.1"/>
    </source>
</evidence>
<dbReference type="PROSITE" id="PS51257">
    <property type="entry name" value="PROKAR_LIPOPROTEIN"/>
    <property type="match status" value="1"/>
</dbReference>
<feature type="signal peptide" evidence="2">
    <location>
        <begin position="1"/>
        <end position="28"/>
    </location>
</feature>
<dbReference type="SUPFAM" id="SSF48452">
    <property type="entry name" value="TPR-like"/>
    <property type="match status" value="1"/>
</dbReference>
<dbReference type="PROSITE" id="PS50005">
    <property type="entry name" value="TPR"/>
    <property type="match status" value="1"/>
</dbReference>
<name>A0A2X0VWK4_9GAMM</name>
<protein>
    <submittedName>
        <fullName evidence="3">Lipoprotein NlpI</fullName>
    </submittedName>
</protein>
<dbReference type="Gene3D" id="1.25.40.10">
    <property type="entry name" value="Tetratricopeptide repeat domain"/>
    <property type="match status" value="1"/>
</dbReference>
<keyword evidence="2" id="KW-0732">Signal</keyword>